<reference evidence="1 2" key="2">
    <citation type="journal article" date="2012" name="J. Bacteriol.">
        <title>Genome Sequence of Edwardsiella ictaluri 93-146, a Strain Associated with a Natural Channel Catfish Outbreak of Enteric Septicemia of Catfish.</title>
        <authorList>
            <person name="Williams M.L."/>
            <person name="Gillaspy A.F."/>
            <person name="Dyer D.W."/>
            <person name="Thune R.L."/>
            <person name="Waldbieser G.C."/>
            <person name="Schuster S.C."/>
            <person name="Gipson J."/>
            <person name="Zaitshik J."/>
            <person name="Landry C."/>
            <person name="Banes M.M."/>
            <person name="Lawrence M.L."/>
        </authorList>
    </citation>
    <scope>NUCLEOTIDE SEQUENCE [LARGE SCALE GENOMIC DNA]</scope>
    <source>
        <strain evidence="1 2">93-146</strain>
    </source>
</reference>
<organism evidence="1 2">
    <name type="scientific">Edwardsiella ictaluri (strain 93-146)</name>
    <dbReference type="NCBI Taxonomy" id="634503"/>
    <lineage>
        <taxon>Bacteria</taxon>
        <taxon>Pseudomonadati</taxon>
        <taxon>Pseudomonadota</taxon>
        <taxon>Gammaproteobacteria</taxon>
        <taxon>Enterobacterales</taxon>
        <taxon>Hafniaceae</taxon>
        <taxon>Edwardsiella</taxon>
    </lineage>
</organism>
<sequence>MPVLFRVMQQNEKLHMPLLLSQYGTPRIAATKASCAVCRHAFTISGVSIILPVD</sequence>
<evidence type="ECO:0000313" key="2">
    <source>
        <dbReference type="Proteomes" id="UP000001485"/>
    </source>
</evidence>
<gene>
    <name evidence="1" type="ordered locus">NT01EI_1150</name>
</gene>
<name>C5BHL6_EDWI9</name>
<dbReference type="EMBL" id="CP001600">
    <property type="protein sequence ID" value="ACR68360.1"/>
    <property type="molecule type" value="Genomic_DNA"/>
</dbReference>
<proteinExistence type="predicted"/>
<evidence type="ECO:0000313" key="1">
    <source>
        <dbReference type="EMBL" id="ACR68360.1"/>
    </source>
</evidence>
<dbReference type="AlphaFoldDB" id="C5BHL6"/>
<dbReference type="Proteomes" id="UP000001485">
    <property type="component" value="Chromosome"/>
</dbReference>
<dbReference type="KEGG" id="eic:NT01EI_1150"/>
<dbReference type="HOGENOM" id="CLU_3042909_0_0_6"/>
<reference evidence="2" key="1">
    <citation type="submission" date="2009-03" db="EMBL/GenBank/DDBJ databases">
        <title>Complete genome sequence of Edwardsiella ictaluri 93-146.</title>
        <authorList>
            <person name="Williams M.L."/>
            <person name="Gillaspy A.F."/>
            <person name="Dyer D.W."/>
            <person name="Thune R.L."/>
            <person name="Waldbieser G.C."/>
            <person name="Schuster S.C."/>
            <person name="Gipson J."/>
            <person name="Zaitshik J."/>
            <person name="Landry C."/>
            <person name="Lawrence M.L."/>
        </authorList>
    </citation>
    <scope>NUCLEOTIDE SEQUENCE [LARGE SCALE GENOMIC DNA]</scope>
    <source>
        <strain evidence="2">93-146</strain>
    </source>
</reference>
<accession>C5BHL6</accession>
<protein>
    <submittedName>
        <fullName evidence="1">Uncharacterized protein</fullName>
    </submittedName>
</protein>